<protein>
    <recommendedName>
        <fullName evidence="7">GGDEF domain-containing protein</fullName>
    </recommendedName>
</protein>
<evidence type="ECO:0000256" key="4">
    <source>
        <dbReference type="ARBA" id="ARBA00022989"/>
    </source>
</evidence>
<dbReference type="Pfam" id="PF07694">
    <property type="entry name" value="5TM-5TMR_LYT"/>
    <property type="match status" value="1"/>
</dbReference>
<feature type="transmembrane region" description="Helical" evidence="6">
    <location>
        <begin position="133"/>
        <end position="152"/>
    </location>
</feature>
<evidence type="ECO:0000256" key="1">
    <source>
        <dbReference type="ARBA" id="ARBA00004651"/>
    </source>
</evidence>
<feature type="transmembrane region" description="Helical" evidence="6">
    <location>
        <begin position="35"/>
        <end position="57"/>
    </location>
</feature>
<evidence type="ECO:0000256" key="5">
    <source>
        <dbReference type="ARBA" id="ARBA00023136"/>
    </source>
</evidence>
<dbReference type="InterPro" id="IPR050469">
    <property type="entry name" value="Diguanylate_Cyclase"/>
</dbReference>
<feature type="transmembrane region" description="Helical" evidence="6">
    <location>
        <begin position="69"/>
        <end position="93"/>
    </location>
</feature>
<reference evidence="8 9" key="1">
    <citation type="submission" date="2016-03" db="EMBL/GenBank/DDBJ databases">
        <title>Draft genome sequence of Paenibacillus antarcticus CECT 5836.</title>
        <authorList>
            <person name="Shin S.-K."/>
            <person name="Yi H."/>
        </authorList>
    </citation>
    <scope>NUCLEOTIDE SEQUENCE [LARGE SCALE GENOMIC DNA]</scope>
    <source>
        <strain evidence="8 9">CECT 5836</strain>
    </source>
</reference>
<feature type="transmembrane region" description="Helical" evidence="6">
    <location>
        <begin position="164"/>
        <end position="184"/>
    </location>
</feature>
<dbReference type="GO" id="GO:0005886">
    <property type="term" value="C:plasma membrane"/>
    <property type="evidence" value="ECO:0007669"/>
    <property type="project" value="UniProtKB-SubCell"/>
</dbReference>
<gene>
    <name evidence="8" type="ORF">PBAT_05235</name>
</gene>
<dbReference type="PROSITE" id="PS50887">
    <property type="entry name" value="GGDEF"/>
    <property type="match status" value="1"/>
</dbReference>
<dbReference type="PANTHER" id="PTHR45138:SF9">
    <property type="entry name" value="DIGUANYLATE CYCLASE DGCM-RELATED"/>
    <property type="match status" value="1"/>
</dbReference>
<evidence type="ECO:0000313" key="8">
    <source>
        <dbReference type="EMBL" id="OAB47619.1"/>
    </source>
</evidence>
<dbReference type="Proteomes" id="UP000077355">
    <property type="component" value="Unassembled WGS sequence"/>
</dbReference>
<dbReference type="NCBIfam" id="TIGR00254">
    <property type="entry name" value="GGDEF"/>
    <property type="match status" value="1"/>
</dbReference>
<keyword evidence="3 6" id="KW-0812">Transmembrane</keyword>
<comment type="subcellular location">
    <subcellularLocation>
        <location evidence="1">Cell membrane</location>
        <topology evidence="1">Multi-pass membrane protein</topology>
    </subcellularLocation>
</comment>
<dbReference type="RefSeq" id="WP_068647222.1">
    <property type="nucleotide sequence ID" value="NZ_CP043611.1"/>
</dbReference>
<dbReference type="Gene3D" id="3.30.70.270">
    <property type="match status" value="1"/>
</dbReference>
<feature type="transmembrane region" description="Helical" evidence="6">
    <location>
        <begin position="6"/>
        <end position="23"/>
    </location>
</feature>
<dbReference type="PANTHER" id="PTHR45138">
    <property type="entry name" value="REGULATORY COMPONENTS OF SENSORY TRANSDUCTION SYSTEM"/>
    <property type="match status" value="1"/>
</dbReference>
<accession>A0A168QC39</accession>
<proteinExistence type="predicted"/>
<sequence length="367" mass="40481">MINVLFINICIIVTFLYFSGVLSKRYSIGMSSNSLPVQINSGILFGIYGIVLMLYTIPVGSNTYADLRHLFPVVIGTYIGPVPAIISAIIIGIGRMMLYGFTSSGIVACIGIIVVGIICAIISRYPLSRFHKINLMNILSMIVILITLMINIKDVPTVMSFYPIQLGIAIIGGLFVYAITEYIYSTNKLFVQLEQRATTDHLTQLNNLRAFELAIKTHLAHANERGENLSLLVIDIDHFKKINDTYGHSSGDVVLKSIGKILIDYSRSFDVVSRNGGEEFTVLLLDCPHHHALVIAEKIRVGVQNHTFILPDQIFVSITISIGVATYPDTVATPSGHALVDMADKALYEAKRTGRNKVCTLELQTMK</sequence>
<evidence type="ECO:0000256" key="6">
    <source>
        <dbReference type="SAM" id="Phobius"/>
    </source>
</evidence>
<dbReference type="GO" id="GO:1902201">
    <property type="term" value="P:negative regulation of bacterial-type flagellum-dependent cell motility"/>
    <property type="evidence" value="ECO:0007669"/>
    <property type="project" value="TreeGrafter"/>
</dbReference>
<feature type="transmembrane region" description="Helical" evidence="6">
    <location>
        <begin position="105"/>
        <end position="127"/>
    </location>
</feature>
<dbReference type="OrthoDB" id="9759607at2"/>
<dbReference type="GO" id="GO:0000155">
    <property type="term" value="F:phosphorelay sensor kinase activity"/>
    <property type="evidence" value="ECO:0007669"/>
    <property type="project" value="InterPro"/>
</dbReference>
<organism evidence="8 9">
    <name type="scientific">Paenibacillus antarcticus</name>
    <dbReference type="NCBI Taxonomy" id="253703"/>
    <lineage>
        <taxon>Bacteria</taxon>
        <taxon>Bacillati</taxon>
        <taxon>Bacillota</taxon>
        <taxon>Bacilli</taxon>
        <taxon>Bacillales</taxon>
        <taxon>Paenibacillaceae</taxon>
        <taxon>Paenibacillus</taxon>
    </lineage>
</organism>
<keyword evidence="5 6" id="KW-0472">Membrane</keyword>
<dbReference type="InterPro" id="IPR011620">
    <property type="entry name" value="Sig_transdc_His_kinase_LytS_TM"/>
</dbReference>
<dbReference type="GO" id="GO:0052621">
    <property type="term" value="F:diguanylate cyclase activity"/>
    <property type="evidence" value="ECO:0007669"/>
    <property type="project" value="TreeGrafter"/>
</dbReference>
<dbReference type="FunFam" id="3.30.70.270:FF:000001">
    <property type="entry name" value="Diguanylate cyclase domain protein"/>
    <property type="match status" value="1"/>
</dbReference>
<keyword evidence="9" id="KW-1185">Reference proteome</keyword>
<dbReference type="CDD" id="cd01949">
    <property type="entry name" value="GGDEF"/>
    <property type="match status" value="1"/>
</dbReference>
<evidence type="ECO:0000313" key="9">
    <source>
        <dbReference type="Proteomes" id="UP000077355"/>
    </source>
</evidence>
<dbReference type="InterPro" id="IPR029787">
    <property type="entry name" value="Nucleotide_cyclase"/>
</dbReference>
<dbReference type="SUPFAM" id="SSF55073">
    <property type="entry name" value="Nucleotide cyclase"/>
    <property type="match status" value="1"/>
</dbReference>
<evidence type="ECO:0000259" key="7">
    <source>
        <dbReference type="PROSITE" id="PS50887"/>
    </source>
</evidence>
<name>A0A168QC39_9BACL</name>
<evidence type="ECO:0000256" key="2">
    <source>
        <dbReference type="ARBA" id="ARBA00022475"/>
    </source>
</evidence>
<dbReference type="EMBL" id="LVJI01000006">
    <property type="protein sequence ID" value="OAB47619.1"/>
    <property type="molecule type" value="Genomic_DNA"/>
</dbReference>
<comment type="caution">
    <text evidence="8">The sequence shown here is derived from an EMBL/GenBank/DDBJ whole genome shotgun (WGS) entry which is preliminary data.</text>
</comment>
<dbReference type="AlphaFoldDB" id="A0A168QC39"/>
<evidence type="ECO:0000256" key="3">
    <source>
        <dbReference type="ARBA" id="ARBA00022692"/>
    </source>
</evidence>
<feature type="domain" description="GGDEF" evidence="7">
    <location>
        <begin position="227"/>
        <end position="363"/>
    </location>
</feature>
<dbReference type="GO" id="GO:0071555">
    <property type="term" value="P:cell wall organization"/>
    <property type="evidence" value="ECO:0007669"/>
    <property type="project" value="InterPro"/>
</dbReference>
<dbReference type="InterPro" id="IPR043128">
    <property type="entry name" value="Rev_trsase/Diguanyl_cyclase"/>
</dbReference>
<dbReference type="SMART" id="SM00267">
    <property type="entry name" value="GGDEF"/>
    <property type="match status" value="1"/>
</dbReference>
<dbReference type="GO" id="GO:0043709">
    <property type="term" value="P:cell adhesion involved in single-species biofilm formation"/>
    <property type="evidence" value="ECO:0007669"/>
    <property type="project" value="TreeGrafter"/>
</dbReference>
<keyword evidence="4 6" id="KW-1133">Transmembrane helix</keyword>
<dbReference type="Pfam" id="PF00990">
    <property type="entry name" value="GGDEF"/>
    <property type="match status" value="1"/>
</dbReference>
<keyword evidence="2" id="KW-1003">Cell membrane</keyword>
<dbReference type="InterPro" id="IPR000160">
    <property type="entry name" value="GGDEF_dom"/>
</dbReference>